<sequence>MNKPTIIETPSGDRLAILPLADYERLAGAAEETGDVRAYDEAKRRLATGEDELLPAEFANRILDGESPIRVWREYRGLNGKDLAAKAEISAAFLSQIENGERDGSFGTMKKIAEALSVSLDDLA</sequence>
<dbReference type="SMART" id="SM00530">
    <property type="entry name" value="HTH_XRE"/>
    <property type="match status" value="1"/>
</dbReference>
<evidence type="ECO:0000256" key="1">
    <source>
        <dbReference type="ARBA" id="ARBA00023125"/>
    </source>
</evidence>
<accession>A0ABW9Z2W1</accession>
<dbReference type="Gene3D" id="1.10.260.40">
    <property type="entry name" value="lambda repressor-like DNA-binding domains"/>
    <property type="match status" value="1"/>
</dbReference>
<dbReference type="SUPFAM" id="SSF47413">
    <property type="entry name" value="lambda repressor-like DNA-binding domains"/>
    <property type="match status" value="1"/>
</dbReference>
<dbReference type="PANTHER" id="PTHR46797">
    <property type="entry name" value="HTH-TYPE TRANSCRIPTIONAL REGULATOR"/>
    <property type="match status" value="1"/>
</dbReference>
<dbReference type="InterPro" id="IPR001387">
    <property type="entry name" value="Cro/C1-type_HTH"/>
</dbReference>
<evidence type="ECO:0000313" key="4">
    <source>
        <dbReference type="Proteomes" id="UP000818323"/>
    </source>
</evidence>
<dbReference type="InterPro" id="IPR010982">
    <property type="entry name" value="Lambda_DNA-bd_dom_sf"/>
</dbReference>
<proteinExistence type="predicted"/>
<evidence type="ECO:0000259" key="2">
    <source>
        <dbReference type="PROSITE" id="PS50943"/>
    </source>
</evidence>
<feature type="domain" description="HTH cro/C1-type" evidence="2">
    <location>
        <begin position="69"/>
        <end position="123"/>
    </location>
</feature>
<dbReference type="CDD" id="cd00093">
    <property type="entry name" value="HTH_XRE"/>
    <property type="match status" value="1"/>
</dbReference>
<dbReference type="EMBL" id="JAAAXJ010000018">
    <property type="protein sequence ID" value="NBJ26765.1"/>
    <property type="molecule type" value="Genomic_DNA"/>
</dbReference>
<keyword evidence="4" id="KW-1185">Reference proteome</keyword>
<name>A0ABW9Z2W1_9HYPH</name>
<keyword evidence="1" id="KW-0238">DNA-binding</keyword>
<dbReference type="InterPro" id="IPR050807">
    <property type="entry name" value="TransReg_Diox_bact_type"/>
</dbReference>
<reference evidence="3 4" key="1">
    <citation type="submission" date="2020-01" db="EMBL/GenBank/DDBJ databases">
        <title>Microvirga sp. nov., an arsenate reduction bacterium isolated from Tibet hotspring sediments.</title>
        <authorList>
            <person name="Yuan C.-G."/>
        </authorList>
    </citation>
    <scope>NUCLEOTIDE SEQUENCE [LARGE SCALE GENOMIC DNA]</scope>
    <source>
        <strain evidence="3 4">SYSU G3D203</strain>
    </source>
</reference>
<dbReference type="PROSITE" id="PS50943">
    <property type="entry name" value="HTH_CROC1"/>
    <property type="match status" value="1"/>
</dbReference>
<dbReference type="Proteomes" id="UP000818323">
    <property type="component" value="Unassembled WGS sequence"/>
</dbReference>
<protein>
    <submittedName>
        <fullName evidence="3">Helix-turn-helix domain-containing protein</fullName>
    </submittedName>
</protein>
<dbReference type="PANTHER" id="PTHR46797:SF1">
    <property type="entry name" value="METHYLPHOSPHONATE SYNTHASE"/>
    <property type="match status" value="1"/>
</dbReference>
<gene>
    <name evidence="3" type="ORF">GR303_20700</name>
</gene>
<dbReference type="Pfam" id="PF01381">
    <property type="entry name" value="HTH_3"/>
    <property type="match status" value="1"/>
</dbReference>
<evidence type="ECO:0000313" key="3">
    <source>
        <dbReference type="EMBL" id="NBJ26765.1"/>
    </source>
</evidence>
<organism evidence="3 4">
    <name type="scientific">Microvirga arsenatis</name>
    <dbReference type="NCBI Taxonomy" id="2692265"/>
    <lineage>
        <taxon>Bacteria</taxon>
        <taxon>Pseudomonadati</taxon>
        <taxon>Pseudomonadota</taxon>
        <taxon>Alphaproteobacteria</taxon>
        <taxon>Hyphomicrobiales</taxon>
        <taxon>Methylobacteriaceae</taxon>
        <taxon>Microvirga</taxon>
    </lineage>
</organism>
<dbReference type="RefSeq" id="WP_161725548.1">
    <property type="nucleotide sequence ID" value="NZ_JAAAXI010000021.1"/>
</dbReference>
<comment type="caution">
    <text evidence="3">The sequence shown here is derived from an EMBL/GenBank/DDBJ whole genome shotgun (WGS) entry which is preliminary data.</text>
</comment>